<dbReference type="EMBL" id="MFKM01000015">
    <property type="protein sequence ID" value="OGG43397.1"/>
    <property type="molecule type" value="Genomic_DNA"/>
</dbReference>
<gene>
    <name evidence="2" type="ORF">A3G50_02520</name>
</gene>
<dbReference type="STRING" id="1798473.A3G50_02520"/>
<dbReference type="Proteomes" id="UP000176633">
    <property type="component" value="Unassembled WGS sequence"/>
</dbReference>
<dbReference type="Gene3D" id="2.60.40.10">
    <property type="entry name" value="Immunoglobulins"/>
    <property type="match status" value="1"/>
</dbReference>
<reference evidence="2 3" key="1">
    <citation type="journal article" date="2016" name="Nat. Commun.">
        <title>Thousands of microbial genomes shed light on interconnected biogeochemical processes in an aquifer system.</title>
        <authorList>
            <person name="Anantharaman K."/>
            <person name="Brown C.T."/>
            <person name="Hug L.A."/>
            <person name="Sharon I."/>
            <person name="Castelle C.J."/>
            <person name="Probst A.J."/>
            <person name="Thomas B.C."/>
            <person name="Singh A."/>
            <person name="Wilkins M.J."/>
            <person name="Karaoz U."/>
            <person name="Brodie E.L."/>
            <person name="Williams K.H."/>
            <person name="Hubbard S.S."/>
            <person name="Banfield J.F."/>
        </authorList>
    </citation>
    <scope>NUCLEOTIDE SEQUENCE [LARGE SCALE GENOMIC DNA]</scope>
</reference>
<name>A0A1F6C3M9_9BACT</name>
<accession>A0A1F6C3M9</accession>
<evidence type="ECO:0000313" key="2">
    <source>
        <dbReference type="EMBL" id="OGG43397.1"/>
    </source>
</evidence>
<protein>
    <recommendedName>
        <fullName evidence="1">PA2794-like C-terminal domain-containing protein</fullName>
    </recommendedName>
</protein>
<dbReference type="InterPro" id="IPR054743">
    <property type="entry name" value="PA2794-like_C"/>
</dbReference>
<feature type="domain" description="PA2794-like C-terminal" evidence="1">
    <location>
        <begin position="274"/>
        <end position="355"/>
    </location>
</feature>
<dbReference type="InterPro" id="IPR013783">
    <property type="entry name" value="Ig-like_fold"/>
</dbReference>
<proteinExistence type="predicted"/>
<comment type="caution">
    <text evidence="2">The sequence shown here is derived from an EMBL/GenBank/DDBJ whole genome shotgun (WGS) entry which is preliminary data.</text>
</comment>
<dbReference type="Pfam" id="PF22432">
    <property type="entry name" value="PA2794-like_C"/>
    <property type="match status" value="1"/>
</dbReference>
<organism evidence="2 3">
    <name type="scientific">Candidatus Jorgensenbacteria bacterium RIFCSPLOWO2_12_FULL_42_11</name>
    <dbReference type="NCBI Taxonomy" id="1798473"/>
    <lineage>
        <taxon>Bacteria</taxon>
        <taxon>Candidatus Joergenseniibacteriota</taxon>
    </lineage>
</organism>
<evidence type="ECO:0000313" key="3">
    <source>
        <dbReference type="Proteomes" id="UP000176633"/>
    </source>
</evidence>
<evidence type="ECO:0000259" key="1">
    <source>
        <dbReference type="Pfam" id="PF22432"/>
    </source>
</evidence>
<sequence length="376" mass="38758">MTKSKLLFIFLTSIITGLLVAVSIMAFVGPGARTPGVGNPDFWIKSGNDIYYNPVGSGNIGIGTINPGQKLSVVGVIESTSGGFRFPDSTTQTTAAVSGLGGGGTVNYVGKFTDTGTIGNSLIFDNGTNVGIGATTPTFKLDIDAGTSESGLRLLGSNTLRTYLNIQHTNRTAGNYGALNFRFDSGASISTASVRGVDVNGNTDFATDLLFTTMNAAGSEVQAMAINGSGNVGIGNANPAYKLDVNGNVNATAYYGSGANLTGIPGGIPSSKVYDSGWFAVSANTAYTKTHNLGTTKLMVLVYVSQNSDGSGWTAIMNSGYFGAAGDHGGIFTYAISTTNISLRTANSYLYIGYNAAGYSGIFFPGYSRVVILALE</sequence>
<dbReference type="AlphaFoldDB" id="A0A1F6C3M9"/>